<protein>
    <submittedName>
        <fullName evidence="1">Uncharacterized protein</fullName>
    </submittedName>
</protein>
<dbReference type="EMBL" id="NJHN03000061">
    <property type="protein sequence ID" value="KAH9419008.1"/>
    <property type="molecule type" value="Genomic_DNA"/>
</dbReference>
<dbReference type="Proteomes" id="UP000887458">
    <property type="component" value="Unassembled WGS sequence"/>
</dbReference>
<evidence type="ECO:0000313" key="2">
    <source>
        <dbReference type="Proteomes" id="UP000887458"/>
    </source>
</evidence>
<evidence type="ECO:0000313" key="1">
    <source>
        <dbReference type="EMBL" id="KAH9419008.1"/>
    </source>
</evidence>
<gene>
    <name evidence="1" type="ORF">DERP_011103</name>
</gene>
<comment type="caution">
    <text evidence="1">The sequence shown here is derived from an EMBL/GenBank/DDBJ whole genome shotgun (WGS) entry which is preliminary data.</text>
</comment>
<accession>A0ABQ8J8W3</accession>
<reference evidence="1 2" key="2">
    <citation type="journal article" date="2022" name="Mol. Biol. Evol.">
        <title>Comparative Genomics Reveals Insights into the Divergent Evolution of Astigmatic Mites and Household Pest Adaptations.</title>
        <authorList>
            <person name="Xiong Q."/>
            <person name="Wan A.T."/>
            <person name="Liu X."/>
            <person name="Fung C.S."/>
            <person name="Xiao X."/>
            <person name="Malainual N."/>
            <person name="Hou J."/>
            <person name="Wang L."/>
            <person name="Wang M."/>
            <person name="Yang K.Y."/>
            <person name="Cui Y."/>
            <person name="Leung E.L."/>
            <person name="Nong W."/>
            <person name="Shin S.K."/>
            <person name="Au S.W."/>
            <person name="Jeong K.Y."/>
            <person name="Chew F.T."/>
            <person name="Hui J.H."/>
            <person name="Leung T.F."/>
            <person name="Tungtrongchitr A."/>
            <person name="Zhong N."/>
            <person name="Liu Z."/>
            <person name="Tsui S.K."/>
        </authorList>
    </citation>
    <scope>NUCLEOTIDE SEQUENCE [LARGE SCALE GENOMIC DNA]</scope>
    <source>
        <strain evidence="1">Derp</strain>
    </source>
</reference>
<keyword evidence="2" id="KW-1185">Reference proteome</keyword>
<organism evidence="1 2">
    <name type="scientific">Dermatophagoides pteronyssinus</name>
    <name type="common">European house dust mite</name>
    <dbReference type="NCBI Taxonomy" id="6956"/>
    <lineage>
        <taxon>Eukaryota</taxon>
        <taxon>Metazoa</taxon>
        <taxon>Ecdysozoa</taxon>
        <taxon>Arthropoda</taxon>
        <taxon>Chelicerata</taxon>
        <taxon>Arachnida</taxon>
        <taxon>Acari</taxon>
        <taxon>Acariformes</taxon>
        <taxon>Sarcoptiformes</taxon>
        <taxon>Astigmata</taxon>
        <taxon>Psoroptidia</taxon>
        <taxon>Analgoidea</taxon>
        <taxon>Pyroglyphidae</taxon>
        <taxon>Dermatophagoidinae</taxon>
        <taxon>Dermatophagoides</taxon>
    </lineage>
</organism>
<proteinExistence type="predicted"/>
<reference evidence="1 2" key="1">
    <citation type="journal article" date="2018" name="J. Allergy Clin. Immunol.">
        <title>High-quality assembly of Dermatophagoides pteronyssinus genome and transcriptome reveals a wide range of novel allergens.</title>
        <authorList>
            <person name="Liu X.Y."/>
            <person name="Yang K.Y."/>
            <person name="Wang M.Q."/>
            <person name="Kwok J.S."/>
            <person name="Zeng X."/>
            <person name="Yang Z."/>
            <person name="Xiao X.J."/>
            <person name="Lau C.P."/>
            <person name="Li Y."/>
            <person name="Huang Z.M."/>
            <person name="Ba J.G."/>
            <person name="Yim A.K."/>
            <person name="Ouyang C.Y."/>
            <person name="Ngai S.M."/>
            <person name="Chan T.F."/>
            <person name="Leung E.L."/>
            <person name="Liu L."/>
            <person name="Liu Z.G."/>
            <person name="Tsui S.K."/>
        </authorList>
    </citation>
    <scope>NUCLEOTIDE SEQUENCE [LARGE SCALE GENOMIC DNA]</scope>
    <source>
        <strain evidence="1">Derp</strain>
    </source>
</reference>
<name>A0ABQ8J8W3_DERPT</name>
<sequence>MITKLSSLSLLLVEFDDDLNSITVSFDPKLVCCGCCCCFDCFEIFHKHLALFFGCCWPPLLLFNVDAGVIGGNCSATSFEFNEFGDNVRGGDVEFERILSKKLIRSNRVVVGEQ</sequence>